<dbReference type="EMBL" id="CP034791">
    <property type="protein sequence ID" value="AZT90712.1"/>
    <property type="molecule type" value="Genomic_DNA"/>
</dbReference>
<evidence type="ECO:0000313" key="3">
    <source>
        <dbReference type="EMBL" id="AZT90712.1"/>
    </source>
</evidence>
<protein>
    <submittedName>
        <fullName evidence="3">Vanomycin resistance protein VanB</fullName>
    </submittedName>
</protein>
<dbReference type="PANTHER" id="PTHR35788:SF1">
    <property type="entry name" value="EXPORTED PROTEIN"/>
    <property type="match status" value="1"/>
</dbReference>
<organism evidence="3 4">
    <name type="scientific">Caldicellulosiruptor changbaiensis</name>
    <dbReference type="NCBI Taxonomy" id="1222016"/>
    <lineage>
        <taxon>Bacteria</taxon>
        <taxon>Bacillati</taxon>
        <taxon>Bacillota</taxon>
        <taxon>Bacillota incertae sedis</taxon>
        <taxon>Caldicellulosiruptorales</taxon>
        <taxon>Caldicellulosiruptoraceae</taxon>
        <taxon>Caldicellulosiruptor</taxon>
    </lineage>
</organism>
<evidence type="ECO:0000313" key="4">
    <source>
        <dbReference type="Proteomes" id="UP000282930"/>
    </source>
</evidence>
<dbReference type="Pfam" id="PF12229">
    <property type="entry name" value="PG_binding_4"/>
    <property type="match status" value="1"/>
</dbReference>
<proteinExistence type="predicted"/>
<dbReference type="InterPro" id="IPR022029">
    <property type="entry name" value="YoaR-like_PG-bd"/>
</dbReference>
<name>A0A3T0D787_9FIRM</name>
<dbReference type="InterPro" id="IPR007391">
    <property type="entry name" value="Vancomycin_resist_VanW"/>
</dbReference>
<dbReference type="Pfam" id="PF04294">
    <property type="entry name" value="VanW"/>
    <property type="match status" value="1"/>
</dbReference>
<dbReference type="SMART" id="SM01208">
    <property type="entry name" value="G5"/>
    <property type="match status" value="1"/>
</dbReference>
<feature type="domain" description="G5" evidence="2">
    <location>
        <begin position="369"/>
        <end position="448"/>
    </location>
</feature>
<evidence type="ECO:0000259" key="2">
    <source>
        <dbReference type="PROSITE" id="PS51109"/>
    </source>
</evidence>
<accession>A0A3T0D787</accession>
<dbReference type="Pfam" id="PF07501">
    <property type="entry name" value="G5"/>
    <property type="match status" value="1"/>
</dbReference>
<dbReference type="InterPro" id="IPR011098">
    <property type="entry name" value="G5_dom"/>
</dbReference>
<dbReference type="Gene3D" id="2.20.230.10">
    <property type="entry name" value="Resuscitation-promoting factor rpfb"/>
    <property type="match status" value="1"/>
</dbReference>
<keyword evidence="1" id="KW-0732">Signal</keyword>
<dbReference type="Proteomes" id="UP000282930">
    <property type="component" value="Chromosome"/>
</dbReference>
<evidence type="ECO:0000256" key="1">
    <source>
        <dbReference type="ARBA" id="ARBA00022729"/>
    </source>
</evidence>
<dbReference type="AlphaFoldDB" id="A0A3T0D787"/>
<dbReference type="PANTHER" id="PTHR35788">
    <property type="entry name" value="EXPORTED PROTEIN-RELATED"/>
    <property type="match status" value="1"/>
</dbReference>
<dbReference type="PROSITE" id="PS51109">
    <property type="entry name" value="G5"/>
    <property type="match status" value="1"/>
</dbReference>
<sequence>MRRYVLIGIVVALLVLAGILGYTLYSNVKQVLNTDRIYKGIYIENTPVGGLTRAEAYELLENTYLEPLRSKKIEVEVDGNEYKLDYASLDIKINIGEAIEQAYSIGRKGNISRRFREIRRVYDHPVVIRLKFEYNEGKLKEFVDELFEKYYESPVNASIRKVGNQFVITPEKLGRKLDYNDLINKLKDMIKNKKEGKVRARFVQIVPRITKNELSKIKEVIGSFTTKFDASNRARSENIRIAARKINGSLIMPGEVFSLSKVIGPVTVENGFKIAKVIVNNEFVDGVGGGLCQIATTMYNAVLMAQLKVVERVPHSALISYVPPGRDATIASGSIDFKFKNTTNAPIYLESYTSQNTVTINFYGKNTHKGEVVKFESEVLEKVPYKKVYKNDPMLPKGVQKLSNKPQNGLKVKTYMLIYENGKLKEKKLLSIDYYKPVNAIILVGTKENTTVNSSVYN</sequence>
<dbReference type="InterPro" id="IPR052913">
    <property type="entry name" value="Glycopeptide_resist_protein"/>
</dbReference>
<keyword evidence="4" id="KW-1185">Reference proteome</keyword>
<dbReference type="RefSeq" id="WP_011917080.1">
    <property type="nucleotide sequence ID" value="NZ_CP034791.1"/>
</dbReference>
<reference evidence="3 4" key="1">
    <citation type="submission" date="2018-12" db="EMBL/GenBank/DDBJ databases">
        <title>Genome sequence from the cellulolytic species, Caldicellulosiruptor changbaiensis.</title>
        <authorList>
            <person name="Blumer-Schuette S.E."/>
            <person name="Mendoza C."/>
        </authorList>
    </citation>
    <scope>NUCLEOTIDE SEQUENCE [LARGE SCALE GENOMIC DNA]</scope>
    <source>
        <strain evidence="3 4">CBS-Z</strain>
    </source>
</reference>
<gene>
    <name evidence="3" type="ORF">ELD05_08680</name>
</gene>
<dbReference type="KEGG" id="ccha:ELD05_08680"/>